<dbReference type="EMBL" id="CP015055">
    <property type="protein sequence ID" value="QGN14556.1"/>
    <property type="molecule type" value="Genomic_DNA"/>
</dbReference>
<evidence type="ECO:0000256" key="3">
    <source>
        <dbReference type="SAM" id="Phobius"/>
    </source>
</evidence>
<gene>
    <name evidence="5" type="primary">SYN8</name>
    <name evidence="5" type="ORF">FIM1_1218</name>
</gene>
<dbReference type="PANTHER" id="PTHR19957:SF423">
    <property type="entry name" value="SYNTAXIN-8-RELATED"/>
    <property type="match status" value="1"/>
</dbReference>
<reference evidence="5 6" key="2">
    <citation type="submission" date="2019-11" db="EMBL/GenBank/DDBJ databases">
        <authorList>
            <person name="Lu H."/>
        </authorList>
    </citation>
    <scope>NUCLEOTIDE SEQUENCE [LARGE SCALE GENOMIC DNA]</scope>
    <source>
        <strain evidence="5 6">FIM1</strain>
    </source>
</reference>
<accession>A0ABX6ERT5</accession>
<feature type="coiled-coil region" evidence="1">
    <location>
        <begin position="209"/>
        <end position="236"/>
    </location>
</feature>
<name>A0ABX6ERT5_KLUMA</name>
<dbReference type="SUPFAM" id="SSF58038">
    <property type="entry name" value="SNARE fusion complex"/>
    <property type="match status" value="1"/>
</dbReference>
<dbReference type="SMART" id="SM00397">
    <property type="entry name" value="t_SNARE"/>
    <property type="match status" value="1"/>
</dbReference>
<evidence type="ECO:0000256" key="2">
    <source>
        <dbReference type="SAM" id="MobiDB-lite"/>
    </source>
</evidence>
<dbReference type="InterPro" id="IPR045242">
    <property type="entry name" value="Syntaxin"/>
</dbReference>
<feature type="domain" description="T-SNARE coiled-coil homology" evidence="4">
    <location>
        <begin position="165"/>
        <end position="233"/>
    </location>
</feature>
<keyword evidence="1" id="KW-0175">Coiled coil</keyword>
<feature type="compositionally biased region" description="Basic and acidic residues" evidence="2">
    <location>
        <begin position="115"/>
        <end position="129"/>
    </location>
</feature>
<evidence type="ECO:0000313" key="6">
    <source>
        <dbReference type="Proteomes" id="UP000422736"/>
    </source>
</evidence>
<keyword evidence="3" id="KW-0472">Membrane</keyword>
<keyword evidence="3" id="KW-1133">Transmembrane helix</keyword>
<reference evidence="5 6" key="1">
    <citation type="submission" date="2016-03" db="EMBL/GenBank/DDBJ databases">
        <title>How can Kluyveromyces marxianus grow so fast - potential evolutionary course in Saccharomyces Complex revealed by comparative genomics.</title>
        <authorList>
            <person name="Mo W."/>
            <person name="Lu W."/>
            <person name="Yang X."/>
            <person name="Qi J."/>
            <person name="Lv H."/>
        </authorList>
    </citation>
    <scope>NUCLEOTIDE SEQUENCE [LARGE SCALE GENOMIC DNA]</scope>
    <source>
        <strain evidence="5 6">FIM1</strain>
    </source>
</reference>
<feature type="transmembrane region" description="Helical" evidence="3">
    <location>
        <begin position="242"/>
        <end position="258"/>
    </location>
</feature>
<evidence type="ECO:0000259" key="4">
    <source>
        <dbReference type="SMART" id="SM00397"/>
    </source>
</evidence>
<organism evidence="5 6">
    <name type="scientific">Kluyveromyces marxianus</name>
    <name type="common">Yeast</name>
    <name type="synonym">Candida kefyr</name>
    <dbReference type="NCBI Taxonomy" id="4911"/>
    <lineage>
        <taxon>Eukaryota</taxon>
        <taxon>Fungi</taxon>
        <taxon>Dikarya</taxon>
        <taxon>Ascomycota</taxon>
        <taxon>Saccharomycotina</taxon>
        <taxon>Saccharomycetes</taxon>
        <taxon>Saccharomycetales</taxon>
        <taxon>Saccharomycetaceae</taxon>
        <taxon>Kluyveromyces</taxon>
    </lineage>
</organism>
<dbReference type="CDD" id="cd15859">
    <property type="entry name" value="SNARE_SYN8"/>
    <property type="match status" value="1"/>
</dbReference>
<protein>
    <submittedName>
        <fullName evidence="5">Syntaxin-8</fullName>
    </submittedName>
</protein>
<sequence length="259" mass="30341">MNILKIEYEIDTLLEIVDERIRLIDVLHMQPSKNDNMKLKKHLNQCIDLLKEYENDVMSSEQEKFEELVSKYNEAVESLPDGVVDRMIYHFELKPHFKEQKKVRFKEQLLEEYEQHEPSKSFKPYKDHEEDTDDSLDAKKQELLGNQEAGTPQLSISKHVSNHDIFIQQQQQLMEQETHLSGLSDSISRTHGISLEINQEVGHQNEGLLTDLERQVDRSEGNLQRAGRRLDAYRANSREKNTCFIIVILTVILFILLII</sequence>
<dbReference type="PANTHER" id="PTHR19957">
    <property type="entry name" value="SYNTAXIN"/>
    <property type="match status" value="1"/>
</dbReference>
<feature type="region of interest" description="Disordered" evidence="2">
    <location>
        <begin position="115"/>
        <end position="134"/>
    </location>
</feature>
<evidence type="ECO:0000256" key="1">
    <source>
        <dbReference type="SAM" id="Coils"/>
    </source>
</evidence>
<keyword evidence="3" id="KW-0812">Transmembrane</keyword>
<dbReference type="Gene3D" id="1.20.5.110">
    <property type="match status" value="1"/>
</dbReference>
<proteinExistence type="predicted"/>
<feature type="coiled-coil region" evidence="1">
    <location>
        <begin position="36"/>
        <end position="63"/>
    </location>
</feature>
<evidence type="ECO:0000313" key="5">
    <source>
        <dbReference type="EMBL" id="QGN14556.1"/>
    </source>
</evidence>
<dbReference type="Proteomes" id="UP000422736">
    <property type="component" value="Chromosome 2"/>
</dbReference>
<keyword evidence="6" id="KW-1185">Reference proteome</keyword>
<dbReference type="InterPro" id="IPR000727">
    <property type="entry name" value="T_SNARE_dom"/>
</dbReference>